<dbReference type="OrthoDB" id="9180256at2"/>
<evidence type="ECO:0000256" key="2">
    <source>
        <dbReference type="ARBA" id="ARBA00022692"/>
    </source>
</evidence>
<reference evidence="7 8" key="1">
    <citation type="journal article" date="2018" name="Int. J. Syst. Evol. Microbiol.">
        <title>Epidermidibacterium keratini gen. nov., sp. nov., a member of the family Sporichthyaceae, isolated from keratin epidermis.</title>
        <authorList>
            <person name="Lee D.G."/>
            <person name="Trujillo M.E."/>
            <person name="Kang S."/>
            <person name="Nam J.J."/>
            <person name="Kim Y.J."/>
        </authorList>
    </citation>
    <scope>NUCLEOTIDE SEQUENCE [LARGE SCALE GENOMIC DNA]</scope>
    <source>
        <strain evidence="7 8">EPI-7</strain>
    </source>
</reference>
<feature type="transmembrane region" description="Helical" evidence="5">
    <location>
        <begin position="23"/>
        <end position="46"/>
    </location>
</feature>
<evidence type="ECO:0000259" key="6">
    <source>
        <dbReference type="PROSITE" id="PS50850"/>
    </source>
</evidence>
<evidence type="ECO:0000313" key="7">
    <source>
        <dbReference type="EMBL" id="QHC01196.1"/>
    </source>
</evidence>
<feature type="transmembrane region" description="Helical" evidence="5">
    <location>
        <begin position="225"/>
        <end position="246"/>
    </location>
</feature>
<dbReference type="RefSeq" id="WP_159546333.1">
    <property type="nucleotide sequence ID" value="NZ_CP047156.1"/>
</dbReference>
<dbReference type="GO" id="GO:0022857">
    <property type="term" value="F:transmembrane transporter activity"/>
    <property type="evidence" value="ECO:0007669"/>
    <property type="project" value="InterPro"/>
</dbReference>
<evidence type="ECO:0000256" key="3">
    <source>
        <dbReference type="ARBA" id="ARBA00022989"/>
    </source>
</evidence>
<feature type="transmembrane region" description="Helical" evidence="5">
    <location>
        <begin position="383"/>
        <end position="401"/>
    </location>
</feature>
<sequence length="426" mass="42752">MGQPRADAPSTTRTMLSAAGRSYFPIALAARFPFAMMVVGVLTLVAAARDSIAFAGLASAVVGLGTALTGPFIGAAADRLGQRRVLLACAAVNAASLLTLAIVAYSAAGNDVVLGAAFLIGASAPQVPPMSRSRLVGLIRSRVPGAQRARMTNGVMAYEAAVDETVFIFGPVVVGLLATAFSPVAPIVGAAVLTAVFVTMFALHRTSHATVPTAEEHGATEPARALLAPGVLVLVAGALGVGLFFGTTLTSLTALMASLGYPGSAGLVYGIMGIGSTILALSVAAFSPRFALWARWLAFASIMLGAALLYAQSASVGSAIVALAIAGFGIGPTIVTLYSLASERAPEGRSATTMTLLGSGVIVGQSLSSAITGEVAEAVSLDMALWLPACAALLVFTAAVLNASLRSIRRTAPAAADEPAPTPVAC</sequence>
<feature type="transmembrane region" description="Helical" evidence="5">
    <location>
        <begin position="52"/>
        <end position="73"/>
    </location>
</feature>
<dbReference type="GO" id="GO:0005886">
    <property type="term" value="C:plasma membrane"/>
    <property type="evidence" value="ECO:0007669"/>
    <property type="project" value="UniProtKB-SubCell"/>
</dbReference>
<gene>
    <name evidence="7" type="ORF">EK0264_13450</name>
</gene>
<feature type="transmembrane region" description="Helical" evidence="5">
    <location>
        <begin position="317"/>
        <end position="341"/>
    </location>
</feature>
<feature type="transmembrane region" description="Helical" evidence="5">
    <location>
        <begin position="293"/>
        <end position="311"/>
    </location>
</feature>
<keyword evidence="4 5" id="KW-0472">Membrane</keyword>
<dbReference type="InterPro" id="IPR020846">
    <property type="entry name" value="MFS_dom"/>
</dbReference>
<dbReference type="PROSITE" id="PS50850">
    <property type="entry name" value="MFS"/>
    <property type="match status" value="1"/>
</dbReference>
<evidence type="ECO:0000256" key="5">
    <source>
        <dbReference type="SAM" id="Phobius"/>
    </source>
</evidence>
<dbReference type="Gene3D" id="1.20.1250.20">
    <property type="entry name" value="MFS general substrate transporter like domains"/>
    <property type="match status" value="1"/>
</dbReference>
<dbReference type="KEGG" id="eke:EK0264_13450"/>
<evidence type="ECO:0000256" key="4">
    <source>
        <dbReference type="ARBA" id="ARBA00023136"/>
    </source>
</evidence>
<feature type="domain" description="Major facilitator superfamily (MFS) profile" evidence="6">
    <location>
        <begin position="230"/>
        <end position="426"/>
    </location>
</feature>
<dbReference type="InterPro" id="IPR011701">
    <property type="entry name" value="MFS"/>
</dbReference>
<name>A0A7L4YPV9_9ACTN</name>
<dbReference type="InParanoid" id="A0A7L4YPV9"/>
<feature type="transmembrane region" description="Helical" evidence="5">
    <location>
        <begin position="266"/>
        <end position="286"/>
    </location>
</feature>
<keyword evidence="2 5" id="KW-0812">Transmembrane</keyword>
<proteinExistence type="predicted"/>
<dbReference type="SUPFAM" id="SSF103473">
    <property type="entry name" value="MFS general substrate transporter"/>
    <property type="match status" value="1"/>
</dbReference>
<feature type="transmembrane region" description="Helical" evidence="5">
    <location>
        <begin position="184"/>
        <end position="204"/>
    </location>
</feature>
<dbReference type="Proteomes" id="UP000463857">
    <property type="component" value="Chromosome"/>
</dbReference>
<dbReference type="AlphaFoldDB" id="A0A7L4YPV9"/>
<keyword evidence="3 5" id="KW-1133">Transmembrane helix</keyword>
<dbReference type="EMBL" id="CP047156">
    <property type="protein sequence ID" value="QHC01196.1"/>
    <property type="molecule type" value="Genomic_DNA"/>
</dbReference>
<accession>A0A7L4YPV9</accession>
<evidence type="ECO:0000256" key="1">
    <source>
        <dbReference type="ARBA" id="ARBA00004651"/>
    </source>
</evidence>
<evidence type="ECO:0000313" key="8">
    <source>
        <dbReference type="Proteomes" id="UP000463857"/>
    </source>
</evidence>
<keyword evidence="8" id="KW-1185">Reference proteome</keyword>
<dbReference type="InterPro" id="IPR036259">
    <property type="entry name" value="MFS_trans_sf"/>
</dbReference>
<organism evidence="7 8">
    <name type="scientific">Epidermidibacterium keratini</name>
    <dbReference type="NCBI Taxonomy" id="1891644"/>
    <lineage>
        <taxon>Bacteria</taxon>
        <taxon>Bacillati</taxon>
        <taxon>Actinomycetota</taxon>
        <taxon>Actinomycetes</taxon>
        <taxon>Sporichthyales</taxon>
        <taxon>Sporichthyaceae</taxon>
        <taxon>Epidermidibacterium</taxon>
    </lineage>
</organism>
<dbReference type="PANTHER" id="PTHR23542">
    <property type="match status" value="1"/>
</dbReference>
<feature type="transmembrane region" description="Helical" evidence="5">
    <location>
        <begin position="85"/>
        <end position="106"/>
    </location>
</feature>
<comment type="subcellular location">
    <subcellularLocation>
        <location evidence="1">Cell membrane</location>
        <topology evidence="1">Multi-pass membrane protein</topology>
    </subcellularLocation>
</comment>
<protein>
    <submittedName>
        <fullName evidence="7">MFS transporter</fullName>
    </submittedName>
</protein>
<dbReference type="PANTHER" id="PTHR23542:SF1">
    <property type="entry name" value="MAJOR FACILITATOR SUPERFAMILY (MFS) PROFILE DOMAIN-CONTAINING PROTEIN"/>
    <property type="match status" value="1"/>
</dbReference>
<dbReference type="Pfam" id="PF07690">
    <property type="entry name" value="MFS_1"/>
    <property type="match status" value="1"/>
</dbReference>
<feature type="transmembrane region" description="Helical" evidence="5">
    <location>
        <begin position="353"/>
        <end position="371"/>
    </location>
</feature>